<gene>
    <name evidence="2" type="primary">cpo</name>
    <name evidence="2" type="ORF">ENSA5_37550</name>
</gene>
<comment type="caution">
    <text evidence="2">The sequence shown here is derived from an EMBL/GenBank/DDBJ whole genome shotgun (WGS) entry which is preliminary data.</text>
</comment>
<keyword evidence="2" id="KW-0575">Peroxidase</keyword>
<keyword evidence="3" id="KW-1185">Reference proteome</keyword>
<dbReference type="SUPFAM" id="SSF53474">
    <property type="entry name" value="alpha/beta-Hydrolases"/>
    <property type="match status" value="1"/>
</dbReference>
<dbReference type="OrthoDB" id="9780765at2"/>
<dbReference type="InterPro" id="IPR000073">
    <property type="entry name" value="AB_hydrolase_1"/>
</dbReference>
<sequence>MPSYTNPGGLNLSYRVLGEGQPVVLVHGWMVGGAVFDPIVDALTSAGLQLIIPDQRGVAESAQPPTGYTLANYASDLVGLVEAAGLRNFKLLGHSMGGQIAQLAAIELGERVETMVLLCSVPAAGVPLPDELVKLFRTSAGKVEAQTAILNMACKQLDDAGLQKILATAATVMPNCIAESFDAWTSGGFADRLGEIKCKKTWVVGTDDPFLSPEVLRSMVVEPIANAEFVHLPGPGHYPQIEATEATAAKLIELLRA</sequence>
<accession>A0A2S9XSQ0</accession>
<organism evidence="2 3">
    <name type="scientific">Enhygromyxa salina</name>
    <dbReference type="NCBI Taxonomy" id="215803"/>
    <lineage>
        <taxon>Bacteria</taxon>
        <taxon>Pseudomonadati</taxon>
        <taxon>Myxococcota</taxon>
        <taxon>Polyangia</taxon>
        <taxon>Nannocystales</taxon>
        <taxon>Nannocystaceae</taxon>
        <taxon>Enhygromyxa</taxon>
    </lineage>
</organism>
<dbReference type="InterPro" id="IPR029058">
    <property type="entry name" value="AB_hydrolase_fold"/>
</dbReference>
<evidence type="ECO:0000259" key="1">
    <source>
        <dbReference type="Pfam" id="PF00561"/>
    </source>
</evidence>
<dbReference type="EMBL" id="PVNK01000166">
    <property type="protein sequence ID" value="PRP95885.1"/>
    <property type="molecule type" value="Genomic_DNA"/>
</dbReference>
<dbReference type="RefSeq" id="WP_106393083.1">
    <property type="nucleotide sequence ID" value="NZ_PVNK01000166.1"/>
</dbReference>
<dbReference type="EC" id="1.11.1.10" evidence="2"/>
<dbReference type="Pfam" id="PF00561">
    <property type="entry name" value="Abhydrolase_1"/>
    <property type="match status" value="1"/>
</dbReference>
<evidence type="ECO:0000313" key="3">
    <source>
        <dbReference type="Proteomes" id="UP000237968"/>
    </source>
</evidence>
<reference evidence="2 3" key="1">
    <citation type="submission" date="2018-03" db="EMBL/GenBank/DDBJ databases">
        <title>Draft Genome Sequences of the Obligatory Marine Myxobacteria Enhygromyxa salina SWB005.</title>
        <authorList>
            <person name="Poehlein A."/>
            <person name="Moghaddam J.A."/>
            <person name="Harms H."/>
            <person name="Alanjari M."/>
            <person name="Koenig G.M."/>
            <person name="Daniel R."/>
            <person name="Schaeberle T.F."/>
        </authorList>
    </citation>
    <scope>NUCLEOTIDE SEQUENCE [LARGE SCALE GENOMIC DNA]</scope>
    <source>
        <strain evidence="2 3">SWB005</strain>
    </source>
</reference>
<dbReference type="GO" id="GO:0016691">
    <property type="term" value="F:chloride peroxidase activity"/>
    <property type="evidence" value="ECO:0007669"/>
    <property type="project" value="UniProtKB-EC"/>
</dbReference>
<name>A0A2S9XSQ0_9BACT</name>
<keyword evidence="2" id="KW-0560">Oxidoreductase</keyword>
<dbReference type="PANTHER" id="PTHR43433:SF1">
    <property type="entry name" value="BLL5160 PROTEIN"/>
    <property type="match status" value="1"/>
</dbReference>
<dbReference type="Gene3D" id="3.40.50.1820">
    <property type="entry name" value="alpha/beta hydrolase"/>
    <property type="match status" value="1"/>
</dbReference>
<dbReference type="Proteomes" id="UP000237968">
    <property type="component" value="Unassembled WGS sequence"/>
</dbReference>
<protein>
    <submittedName>
        <fullName evidence="2">Non-heme chloroperoxidase</fullName>
        <ecNumber evidence="2">1.11.1.10</ecNumber>
    </submittedName>
</protein>
<dbReference type="PRINTS" id="PR00111">
    <property type="entry name" value="ABHYDROLASE"/>
</dbReference>
<proteinExistence type="predicted"/>
<dbReference type="AlphaFoldDB" id="A0A2S9XSQ0"/>
<dbReference type="InterPro" id="IPR050471">
    <property type="entry name" value="AB_hydrolase"/>
</dbReference>
<feature type="domain" description="AB hydrolase-1" evidence="1">
    <location>
        <begin position="22"/>
        <end position="122"/>
    </location>
</feature>
<evidence type="ECO:0000313" key="2">
    <source>
        <dbReference type="EMBL" id="PRP95885.1"/>
    </source>
</evidence>
<dbReference type="PANTHER" id="PTHR43433">
    <property type="entry name" value="HYDROLASE, ALPHA/BETA FOLD FAMILY PROTEIN"/>
    <property type="match status" value="1"/>
</dbReference>